<keyword evidence="1" id="KW-0677">Repeat</keyword>
<name>A0A812RTA5_SYMPI</name>
<sequence length="134" mass="14603">ALGQALKDNHSLTEMDLGCNRVGDDEVQVFAMALKTNRKLKQLGLGGNLITNAGVEALAEALQVNRTVTEIDLQYNEISEVGMEALQDALQVHKALKLIASDKNLRYGVTEASLATSAKQEPGSRQFRILPRLE</sequence>
<dbReference type="Pfam" id="PF13516">
    <property type="entry name" value="LRR_6"/>
    <property type="match status" value="3"/>
</dbReference>
<protein>
    <submittedName>
        <fullName evidence="2">NLRC3 protein</fullName>
    </submittedName>
</protein>
<dbReference type="PANTHER" id="PTHR24111:SF0">
    <property type="entry name" value="LEUCINE-RICH REPEAT-CONTAINING PROTEIN"/>
    <property type="match status" value="1"/>
</dbReference>
<accession>A0A812RTA5</accession>
<dbReference type="InterPro" id="IPR052201">
    <property type="entry name" value="LRR-containing_regulator"/>
</dbReference>
<gene>
    <name evidence="2" type="primary">NLRC3</name>
    <name evidence="2" type="ORF">SPIL2461_LOCUS11107</name>
</gene>
<dbReference type="InterPro" id="IPR032675">
    <property type="entry name" value="LRR_dom_sf"/>
</dbReference>
<dbReference type="SMART" id="SM00368">
    <property type="entry name" value="LRR_RI"/>
    <property type="match status" value="3"/>
</dbReference>
<evidence type="ECO:0000313" key="3">
    <source>
        <dbReference type="Proteomes" id="UP000649617"/>
    </source>
</evidence>
<feature type="non-terminal residue" evidence="2">
    <location>
        <position position="134"/>
    </location>
</feature>
<dbReference type="Gene3D" id="3.80.10.10">
    <property type="entry name" value="Ribonuclease Inhibitor"/>
    <property type="match status" value="1"/>
</dbReference>
<reference evidence="2" key="1">
    <citation type="submission" date="2021-02" db="EMBL/GenBank/DDBJ databases">
        <authorList>
            <person name="Dougan E. K."/>
            <person name="Rhodes N."/>
            <person name="Thang M."/>
            <person name="Chan C."/>
        </authorList>
    </citation>
    <scope>NUCLEOTIDE SEQUENCE</scope>
</reference>
<dbReference type="InterPro" id="IPR001611">
    <property type="entry name" value="Leu-rich_rpt"/>
</dbReference>
<dbReference type="PANTHER" id="PTHR24111">
    <property type="entry name" value="LEUCINE-RICH REPEAT-CONTAINING PROTEIN 34"/>
    <property type="match status" value="1"/>
</dbReference>
<evidence type="ECO:0000313" key="2">
    <source>
        <dbReference type="EMBL" id="CAE7453227.1"/>
    </source>
</evidence>
<dbReference type="Proteomes" id="UP000649617">
    <property type="component" value="Unassembled WGS sequence"/>
</dbReference>
<evidence type="ECO:0000256" key="1">
    <source>
        <dbReference type="ARBA" id="ARBA00022737"/>
    </source>
</evidence>
<dbReference type="AlphaFoldDB" id="A0A812RTA5"/>
<organism evidence="2 3">
    <name type="scientific">Symbiodinium pilosum</name>
    <name type="common">Dinoflagellate</name>
    <dbReference type="NCBI Taxonomy" id="2952"/>
    <lineage>
        <taxon>Eukaryota</taxon>
        <taxon>Sar</taxon>
        <taxon>Alveolata</taxon>
        <taxon>Dinophyceae</taxon>
        <taxon>Suessiales</taxon>
        <taxon>Symbiodiniaceae</taxon>
        <taxon>Symbiodinium</taxon>
    </lineage>
</organism>
<dbReference type="SUPFAM" id="SSF52047">
    <property type="entry name" value="RNI-like"/>
    <property type="match status" value="1"/>
</dbReference>
<feature type="non-terminal residue" evidence="2">
    <location>
        <position position="1"/>
    </location>
</feature>
<dbReference type="EMBL" id="CAJNIZ010021569">
    <property type="protein sequence ID" value="CAE7453227.1"/>
    <property type="molecule type" value="Genomic_DNA"/>
</dbReference>
<proteinExistence type="predicted"/>
<keyword evidence="3" id="KW-1185">Reference proteome</keyword>
<dbReference type="OrthoDB" id="76105at2759"/>
<comment type="caution">
    <text evidence="2">The sequence shown here is derived from an EMBL/GenBank/DDBJ whole genome shotgun (WGS) entry which is preliminary data.</text>
</comment>